<feature type="transmembrane region" description="Helical" evidence="2">
    <location>
        <begin position="175"/>
        <end position="198"/>
    </location>
</feature>
<keyword evidence="2" id="KW-0472">Membrane</keyword>
<organism evidence="3 4">
    <name type="scientific">Mycena indigotica</name>
    <dbReference type="NCBI Taxonomy" id="2126181"/>
    <lineage>
        <taxon>Eukaryota</taxon>
        <taxon>Fungi</taxon>
        <taxon>Dikarya</taxon>
        <taxon>Basidiomycota</taxon>
        <taxon>Agaricomycotina</taxon>
        <taxon>Agaricomycetes</taxon>
        <taxon>Agaricomycetidae</taxon>
        <taxon>Agaricales</taxon>
        <taxon>Marasmiineae</taxon>
        <taxon>Mycenaceae</taxon>
        <taxon>Mycena</taxon>
    </lineage>
</organism>
<gene>
    <name evidence="3" type="ORF">MIND_00465500</name>
</gene>
<feature type="transmembrane region" description="Helical" evidence="2">
    <location>
        <begin position="358"/>
        <end position="378"/>
    </location>
</feature>
<feature type="compositionally biased region" description="Polar residues" evidence="1">
    <location>
        <begin position="460"/>
        <end position="479"/>
    </location>
</feature>
<sequence>MSSPTPTFFSPQLVPRITPPPQFVIPDELVVEIATTIVIPDPHRFYHGRPSSESFYSALPDGTLATTAFLQDLRFSYTNLLVMAMIATLFIRNIIVCVDYLRRANLKRRTLLYLLLSSQILSLGLAPVIASFFYSSLKCTAVLFTAGAATGLASITLMSGVLGMKAYRCLDNSRVVLLVLVAFFGASSTLLIFHLANIQGMRRLSGGCTATDRNPQFIRSYVIVQLAHSFFLSCCFFFAVWKSRASPAARGRLSLRVTLDDFPSVKFDKPSRRFWLFGRGSTRNFSALDVASPTADAMSNKEQAANPRKSGFSRHDISDPIMEQPLVDSGRSTVSRGTSIFRFIPTMGLFHQVMKDELLYTTAITVTTFILALLVVLASKFPNCLDLSGWLSLNEVVISVLVIHSCGRVVRRNEKEALLQHPSSWWPDHRSPYARRGPFVTSPLRPGVPEDPFSDASAIRDSTSSWNSEFSRSPSSPTPAMSRDRRSSLPLPFNDLISQRGRSEARRPSVNSSLDEKRV</sequence>
<reference evidence="3" key="1">
    <citation type="submission" date="2020-05" db="EMBL/GenBank/DDBJ databases">
        <title>Mycena genomes resolve the evolution of fungal bioluminescence.</title>
        <authorList>
            <person name="Tsai I.J."/>
        </authorList>
    </citation>
    <scope>NUCLEOTIDE SEQUENCE</scope>
    <source>
        <strain evidence="3">171206Taipei</strain>
    </source>
</reference>
<keyword evidence="2" id="KW-0812">Transmembrane</keyword>
<evidence type="ECO:0000313" key="3">
    <source>
        <dbReference type="EMBL" id="KAF7306738.1"/>
    </source>
</evidence>
<protein>
    <submittedName>
        <fullName evidence="3">Uncharacterized protein</fullName>
    </submittedName>
</protein>
<evidence type="ECO:0000256" key="1">
    <source>
        <dbReference type="SAM" id="MobiDB-lite"/>
    </source>
</evidence>
<comment type="caution">
    <text evidence="3">The sequence shown here is derived from an EMBL/GenBank/DDBJ whole genome shotgun (WGS) entry which is preliminary data.</text>
</comment>
<dbReference type="EMBL" id="JACAZF010000004">
    <property type="protein sequence ID" value="KAF7306738.1"/>
    <property type="molecule type" value="Genomic_DNA"/>
</dbReference>
<evidence type="ECO:0000256" key="2">
    <source>
        <dbReference type="SAM" id="Phobius"/>
    </source>
</evidence>
<keyword evidence="4" id="KW-1185">Reference proteome</keyword>
<keyword evidence="2" id="KW-1133">Transmembrane helix</keyword>
<feature type="transmembrane region" description="Helical" evidence="2">
    <location>
        <begin position="113"/>
        <end position="135"/>
    </location>
</feature>
<feature type="transmembrane region" description="Helical" evidence="2">
    <location>
        <begin position="141"/>
        <end position="163"/>
    </location>
</feature>
<evidence type="ECO:0000313" key="4">
    <source>
        <dbReference type="Proteomes" id="UP000636479"/>
    </source>
</evidence>
<dbReference type="GeneID" id="59343981"/>
<dbReference type="OrthoDB" id="3267487at2759"/>
<feature type="region of interest" description="Disordered" evidence="1">
    <location>
        <begin position="437"/>
        <end position="519"/>
    </location>
</feature>
<feature type="transmembrane region" description="Helical" evidence="2">
    <location>
        <begin position="218"/>
        <end position="241"/>
    </location>
</feature>
<dbReference type="Proteomes" id="UP000636479">
    <property type="component" value="Unassembled WGS sequence"/>
</dbReference>
<dbReference type="AlphaFoldDB" id="A0A8H6W9L3"/>
<feature type="transmembrane region" description="Helical" evidence="2">
    <location>
        <begin position="80"/>
        <end position="101"/>
    </location>
</feature>
<dbReference type="RefSeq" id="XP_037221757.1">
    <property type="nucleotide sequence ID" value="XM_037361465.1"/>
</dbReference>
<proteinExistence type="predicted"/>
<name>A0A8H6W9L3_9AGAR</name>
<accession>A0A8H6W9L3</accession>